<dbReference type="CDD" id="cd07043">
    <property type="entry name" value="STAS_anti-anti-sigma_factors"/>
    <property type="match status" value="1"/>
</dbReference>
<proteinExistence type="predicted"/>
<gene>
    <name evidence="2" type="ORF">K1Y72_23280</name>
</gene>
<accession>A0ABS7FYH5</accession>
<sequence>MTDPRTGPARVRTTRDAVVMAFPAEVDLDNADALRAQAVGLLDGGAPALVLDLTACEFCASAGISVIARAHIRARVLGTPLAVWLPEDGTVRRICEMTGIVDTVEIATPGAGD</sequence>
<dbReference type="PROSITE" id="PS50801">
    <property type="entry name" value="STAS"/>
    <property type="match status" value="1"/>
</dbReference>
<dbReference type="InterPro" id="IPR058548">
    <property type="entry name" value="MlaB-like_STAS"/>
</dbReference>
<feature type="domain" description="STAS" evidence="1">
    <location>
        <begin position="7"/>
        <end position="113"/>
    </location>
</feature>
<dbReference type="InterPro" id="IPR036513">
    <property type="entry name" value="STAS_dom_sf"/>
</dbReference>
<dbReference type="Proteomes" id="UP000774570">
    <property type="component" value="Unassembled WGS sequence"/>
</dbReference>
<organism evidence="2 3">
    <name type="scientific">Actinomadura parmotrematis</name>
    <dbReference type="NCBI Taxonomy" id="2864039"/>
    <lineage>
        <taxon>Bacteria</taxon>
        <taxon>Bacillati</taxon>
        <taxon>Actinomycetota</taxon>
        <taxon>Actinomycetes</taxon>
        <taxon>Streptosporangiales</taxon>
        <taxon>Thermomonosporaceae</taxon>
        <taxon>Actinomadura</taxon>
    </lineage>
</organism>
<evidence type="ECO:0000259" key="1">
    <source>
        <dbReference type="PROSITE" id="PS50801"/>
    </source>
</evidence>
<dbReference type="InterPro" id="IPR002645">
    <property type="entry name" value="STAS_dom"/>
</dbReference>
<evidence type="ECO:0000313" key="2">
    <source>
        <dbReference type="EMBL" id="MBW8485321.1"/>
    </source>
</evidence>
<dbReference type="SUPFAM" id="SSF52091">
    <property type="entry name" value="SpoIIaa-like"/>
    <property type="match status" value="1"/>
</dbReference>
<protein>
    <submittedName>
        <fullName evidence="2">STAS domain-containing protein</fullName>
    </submittedName>
</protein>
<dbReference type="Gene3D" id="3.30.750.24">
    <property type="entry name" value="STAS domain"/>
    <property type="match status" value="1"/>
</dbReference>
<dbReference type="EMBL" id="JAIBOA010000015">
    <property type="protein sequence ID" value="MBW8485321.1"/>
    <property type="molecule type" value="Genomic_DNA"/>
</dbReference>
<name>A0ABS7FYH5_9ACTN</name>
<dbReference type="RefSeq" id="WP_220168544.1">
    <property type="nucleotide sequence ID" value="NZ_JAIBOA010000015.1"/>
</dbReference>
<keyword evidence="3" id="KW-1185">Reference proteome</keyword>
<evidence type="ECO:0000313" key="3">
    <source>
        <dbReference type="Proteomes" id="UP000774570"/>
    </source>
</evidence>
<dbReference type="Pfam" id="PF13466">
    <property type="entry name" value="STAS_2"/>
    <property type="match status" value="1"/>
</dbReference>
<reference evidence="2 3" key="1">
    <citation type="submission" date="2021-07" db="EMBL/GenBank/DDBJ databases">
        <title>Actinomadura sp. PM05-2 isolated from lichen.</title>
        <authorList>
            <person name="Somphong A."/>
            <person name="Phongsopitanun W."/>
            <person name="Tanasupawat S."/>
            <person name="Peongsungnone V."/>
        </authorList>
    </citation>
    <scope>NUCLEOTIDE SEQUENCE [LARGE SCALE GENOMIC DNA]</scope>
    <source>
        <strain evidence="2 3">PM05-2</strain>
    </source>
</reference>
<comment type="caution">
    <text evidence="2">The sequence shown here is derived from an EMBL/GenBank/DDBJ whole genome shotgun (WGS) entry which is preliminary data.</text>
</comment>